<reference evidence="1" key="1">
    <citation type="submission" date="2020-06" db="EMBL/GenBank/DDBJ databases">
        <authorList>
            <person name="Li T."/>
            <person name="Hu X."/>
            <person name="Zhang T."/>
            <person name="Song X."/>
            <person name="Zhang H."/>
            <person name="Dai N."/>
            <person name="Sheng W."/>
            <person name="Hou X."/>
            <person name="Wei L."/>
        </authorList>
    </citation>
    <scope>NUCLEOTIDE SEQUENCE</scope>
    <source>
        <strain evidence="1">KEN8</strain>
        <tissue evidence="1">Leaf</tissue>
    </source>
</reference>
<gene>
    <name evidence="1" type="ORF">Scaly_1177100</name>
</gene>
<name>A0AAW2Q383_9LAMI</name>
<reference evidence="1" key="2">
    <citation type="journal article" date="2024" name="Plant">
        <title>Genomic evolution and insights into agronomic trait innovations of Sesamum species.</title>
        <authorList>
            <person name="Miao H."/>
            <person name="Wang L."/>
            <person name="Qu L."/>
            <person name="Liu H."/>
            <person name="Sun Y."/>
            <person name="Le M."/>
            <person name="Wang Q."/>
            <person name="Wei S."/>
            <person name="Zheng Y."/>
            <person name="Lin W."/>
            <person name="Duan Y."/>
            <person name="Cao H."/>
            <person name="Xiong S."/>
            <person name="Wang X."/>
            <person name="Wei L."/>
            <person name="Li C."/>
            <person name="Ma Q."/>
            <person name="Ju M."/>
            <person name="Zhao R."/>
            <person name="Li G."/>
            <person name="Mu C."/>
            <person name="Tian Q."/>
            <person name="Mei H."/>
            <person name="Zhang T."/>
            <person name="Gao T."/>
            <person name="Zhang H."/>
        </authorList>
    </citation>
    <scope>NUCLEOTIDE SEQUENCE</scope>
    <source>
        <strain evidence="1">KEN8</strain>
    </source>
</reference>
<dbReference type="Pfam" id="PF01603">
    <property type="entry name" value="B56"/>
    <property type="match status" value="1"/>
</dbReference>
<evidence type="ECO:0000313" key="1">
    <source>
        <dbReference type="EMBL" id="KAL0362219.1"/>
    </source>
</evidence>
<dbReference type="GO" id="GO:0000159">
    <property type="term" value="C:protein phosphatase type 2A complex"/>
    <property type="evidence" value="ECO:0007669"/>
    <property type="project" value="InterPro"/>
</dbReference>
<dbReference type="Gene3D" id="1.25.10.10">
    <property type="entry name" value="Leucine-rich Repeat Variant"/>
    <property type="match status" value="1"/>
</dbReference>
<comment type="caution">
    <text evidence="1">The sequence shown here is derived from an EMBL/GenBank/DDBJ whole genome shotgun (WGS) entry which is preliminary data.</text>
</comment>
<dbReference type="GO" id="GO:0019888">
    <property type="term" value="F:protein phosphatase regulator activity"/>
    <property type="evidence" value="ECO:0007669"/>
    <property type="project" value="InterPro"/>
</dbReference>
<protein>
    <submittedName>
        <fullName evidence="1">Serine/threonine protein phosphatase 2A regulatory subunit B' gamma isoform</fullName>
    </submittedName>
</protein>
<dbReference type="InterPro" id="IPR011989">
    <property type="entry name" value="ARM-like"/>
</dbReference>
<dbReference type="EMBL" id="JACGWM010000007">
    <property type="protein sequence ID" value="KAL0362219.1"/>
    <property type="molecule type" value="Genomic_DNA"/>
</dbReference>
<dbReference type="InterPro" id="IPR016024">
    <property type="entry name" value="ARM-type_fold"/>
</dbReference>
<dbReference type="InterPro" id="IPR002554">
    <property type="entry name" value="PP2A_B56"/>
</dbReference>
<dbReference type="SUPFAM" id="SSF48371">
    <property type="entry name" value="ARM repeat"/>
    <property type="match status" value="1"/>
</dbReference>
<accession>A0AAW2Q383</accession>
<dbReference type="GO" id="GO:0007165">
    <property type="term" value="P:signal transduction"/>
    <property type="evidence" value="ECO:0007669"/>
    <property type="project" value="InterPro"/>
</dbReference>
<proteinExistence type="predicted"/>
<dbReference type="AlphaFoldDB" id="A0AAW2Q383"/>
<dbReference type="PANTHER" id="PTHR10257">
    <property type="entry name" value="SERINE/THREONINE PROTEIN PHOSPHATASE 2A PP2A REGULATORY SUBUNIT B"/>
    <property type="match status" value="1"/>
</dbReference>
<dbReference type="PANTHER" id="PTHR10257:SF119">
    <property type="entry name" value="SERINE_THREONINE PROTEIN PHOSPHATASE 2A 59 KDA REGULATORY SUBUNIT B' ZETA ISOFORM"/>
    <property type="match status" value="1"/>
</dbReference>
<sequence>MNQKVLLPIILPSLEKNAHAHWNQAVQSLTLNVRKILYDADQLFFHECLAKFQEYEIKEKEMLEKRELIWKWLEDMAASKAEDSSLPVASGVVVPSTDPIMADVNVPIMTPKTNAPVPALVLDRAIGPSITNPLFCEQLRQFTMETINSTLCGSQASRVGPLPSWREERRQEAKKEMVELRQQVAKETLPIDRGFPFSDHNDRRTCCPFLAPSHLPAYDGTTDPVEHILKFKNAASLHSYPRSPYSYQEVLVSAFTQGLRGGPLFESLAKKSVVDFLNVLAQPEKYMNLEDAWLVKKIERDRKSESESSSTRRSIGESRTLNFELRNNYTYHKQPSEDVYSNRSTPCFIVAQRRGCAPVRADFTSPLLGIRAHYENHDGSFPSRGYAGYHQIMLNPNDQKRVSFITSVENRHSWALPNCSKTTVGKSKIGVPSKSFNNASHPLLTCKPTGNSKSLIESWYKGSKQS</sequence>
<organism evidence="1">
    <name type="scientific">Sesamum calycinum</name>
    <dbReference type="NCBI Taxonomy" id="2727403"/>
    <lineage>
        <taxon>Eukaryota</taxon>
        <taxon>Viridiplantae</taxon>
        <taxon>Streptophyta</taxon>
        <taxon>Embryophyta</taxon>
        <taxon>Tracheophyta</taxon>
        <taxon>Spermatophyta</taxon>
        <taxon>Magnoliopsida</taxon>
        <taxon>eudicotyledons</taxon>
        <taxon>Gunneridae</taxon>
        <taxon>Pentapetalae</taxon>
        <taxon>asterids</taxon>
        <taxon>lamiids</taxon>
        <taxon>Lamiales</taxon>
        <taxon>Pedaliaceae</taxon>
        <taxon>Sesamum</taxon>
    </lineage>
</organism>